<reference evidence="1" key="2">
    <citation type="submission" date="2020-11" db="EMBL/GenBank/DDBJ databases">
        <authorList>
            <consortium name="NCBI Pathogen Detection Project"/>
        </authorList>
    </citation>
    <scope>NUCLEOTIDE SEQUENCE</scope>
    <source>
        <strain evidence="1">R404</strain>
    </source>
</reference>
<dbReference type="InterPro" id="IPR036388">
    <property type="entry name" value="WH-like_DNA-bd_sf"/>
</dbReference>
<gene>
    <name evidence="1" type="ORF">I8Y21_006060</name>
</gene>
<accession>A0AAN5LE73</accession>
<sequence length="99" mass="11310">MQKTTRRQVSAAHDMDLLASRAALWAYREQRPVTAAEIAAHFNLPVHTARRVIHAILHRVDGTRCTLEMHTTLNPDTGQKRPLKYFTVHYLPGEENRPG</sequence>
<dbReference type="Proteomes" id="UP000856143">
    <property type="component" value="Unassembled WGS sequence"/>
</dbReference>
<organism evidence="1 2">
    <name type="scientific">Klebsiella oxytoca</name>
    <dbReference type="NCBI Taxonomy" id="571"/>
    <lineage>
        <taxon>Bacteria</taxon>
        <taxon>Pseudomonadati</taxon>
        <taxon>Pseudomonadota</taxon>
        <taxon>Gammaproteobacteria</taxon>
        <taxon>Enterobacterales</taxon>
        <taxon>Enterobacteriaceae</taxon>
        <taxon>Klebsiella/Raoultella group</taxon>
        <taxon>Klebsiella</taxon>
    </lineage>
</organism>
<dbReference type="EMBL" id="DACSEO010000162">
    <property type="protein sequence ID" value="HAT1685222.1"/>
    <property type="molecule type" value="Genomic_DNA"/>
</dbReference>
<protein>
    <submittedName>
        <fullName evidence="1">Rrf2 family transcriptional regulator</fullName>
    </submittedName>
</protein>
<comment type="caution">
    <text evidence="1">The sequence shown here is derived from an EMBL/GenBank/DDBJ whole genome shotgun (WGS) entry which is preliminary data.</text>
</comment>
<name>A0AAN5LE73_KLEOX</name>
<dbReference type="Gene3D" id="1.10.10.10">
    <property type="entry name" value="Winged helix-like DNA-binding domain superfamily/Winged helix DNA-binding domain"/>
    <property type="match status" value="1"/>
</dbReference>
<evidence type="ECO:0000313" key="1">
    <source>
        <dbReference type="EMBL" id="HAT1685222.1"/>
    </source>
</evidence>
<dbReference type="AlphaFoldDB" id="A0AAN5LE73"/>
<proteinExistence type="predicted"/>
<reference evidence="1" key="1">
    <citation type="journal article" date="2018" name="Genome Biol.">
        <title>SKESA: strategic k-mer extension for scrupulous assemblies.</title>
        <authorList>
            <person name="Souvorov A."/>
            <person name="Agarwala R."/>
            <person name="Lipman D.J."/>
        </authorList>
    </citation>
    <scope>NUCLEOTIDE SEQUENCE</scope>
    <source>
        <strain evidence="1">R404</strain>
    </source>
</reference>
<evidence type="ECO:0000313" key="2">
    <source>
        <dbReference type="Proteomes" id="UP000856143"/>
    </source>
</evidence>